<feature type="compositionally biased region" description="Acidic residues" evidence="2">
    <location>
        <begin position="54"/>
        <end position="71"/>
    </location>
</feature>
<keyword evidence="4" id="KW-1185">Reference proteome</keyword>
<feature type="compositionally biased region" description="Polar residues" evidence="2">
    <location>
        <begin position="604"/>
        <end position="615"/>
    </location>
</feature>
<feature type="region of interest" description="Disordered" evidence="2">
    <location>
        <begin position="468"/>
        <end position="501"/>
    </location>
</feature>
<evidence type="ECO:0000256" key="1">
    <source>
        <dbReference type="ARBA" id="ARBA00007473"/>
    </source>
</evidence>
<dbReference type="RefSeq" id="XP_027091418.2">
    <property type="nucleotide sequence ID" value="XM_027235617.2"/>
</dbReference>
<feature type="compositionally biased region" description="Basic and acidic residues" evidence="2">
    <location>
        <begin position="468"/>
        <end position="477"/>
    </location>
</feature>
<dbReference type="GO" id="GO:0030686">
    <property type="term" value="C:90S preribosome"/>
    <property type="evidence" value="ECO:0007669"/>
    <property type="project" value="TreeGrafter"/>
</dbReference>
<dbReference type="GeneID" id="113712277"/>
<dbReference type="Pfam" id="PF05178">
    <property type="entry name" value="Kri1"/>
    <property type="match status" value="1"/>
</dbReference>
<accession>A0A6P6ULQ2</accession>
<dbReference type="InterPro" id="IPR024626">
    <property type="entry name" value="Kri1-like_C"/>
</dbReference>
<proteinExistence type="inferred from homology"/>
<feature type="compositionally biased region" description="Acidic residues" evidence="2">
    <location>
        <begin position="223"/>
        <end position="232"/>
    </location>
</feature>
<dbReference type="GO" id="GO:0000447">
    <property type="term" value="P:endonucleolytic cleavage in ITS1 to separate SSU-rRNA from 5.8S rRNA and LSU-rRNA from tricistronic rRNA transcript (SSU-rRNA, 5.8S rRNA, LSU-rRNA)"/>
    <property type="evidence" value="ECO:0007669"/>
    <property type="project" value="TreeGrafter"/>
</dbReference>
<name>A0A6P6ULQ2_COFAR</name>
<feature type="region of interest" description="Disordered" evidence="2">
    <location>
        <begin position="410"/>
        <end position="435"/>
    </location>
</feature>
<feature type="compositionally biased region" description="Basic and acidic residues" evidence="2">
    <location>
        <begin position="34"/>
        <end position="52"/>
    </location>
</feature>
<organism evidence="4 5">
    <name type="scientific">Coffea arabica</name>
    <name type="common">Arabian coffee</name>
    <dbReference type="NCBI Taxonomy" id="13443"/>
    <lineage>
        <taxon>Eukaryota</taxon>
        <taxon>Viridiplantae</taxon>
        <taxon>Streptophyta</taxon>
        <taxon>Embryophyta</taxon>
        <taxon>Tracheophyta</taxon>
        <taxon>Spermatophyta</taxon>
        <taxon>Magnoliopsida</taxon>
        <taxon>eudicotyledons</taxon>
        <taxon>Gunneridae</taxon>
        <taxon>Pentapetalae</taxon>
        <taxon>asterids</taxon>
        <taxon>lamiids</taxon>
        <taxon>Gentianales</taxon>
        <taxon>Rubiaceae</taxon>
        <taxon>Ixoroideae</taxon>
        <taxon>Gardenieae complex</taxon>
        <taxon>Bertiereae - Coffeeae clade</taxon>
        <taxon>Coffeeae</taxon>
        <taxon>Coffea</taxon>
    </lineage>
</organism>
<reference evidence="4" key="1">
    <citation type="journal article" date="2025" name="Foods">
        <title>Unveiling the Microbial Signatures of Arabica Coffee Cherries: Insights into Ripeness Specific Diversity, Functional Traits, and Implications for Quality and Safety.</title>
        <authorList>
            <consortium name="RefSeq"/>
            <person name="Tenea G.N."/>
            <person name="Cifuentes V."/>
            <person name="Reyes P."/>
            <person name="Cevallos-Vallejos M."/>
        </authorList>
    </citation>
    <scope>NUCLEOTIDE SEQUENCE [LARGE SCALE GENOMIC DNA]</scope>
</reference>
<dbReference type="Pfam" id="PF12936">
    <property type="entry name" value="Kri1_C"/>
    <property type="match status" value="1"/>
</dbReference>
<feature type="compositionally biased region" description="Basic residues" evidence="2">
    <location>
        <begin position="632"/>
        <end position="641"/>
    </location>
</feature>
<dbReference type="OrthoDB" id="10252032at2759"/>
<evidence type="ECO:0000313" key="5">
    <source>
        <dbReference type="RefSeq" id="XP_027091418.2"/>
    </source>
</evidence>
<feature type="region of interest" description="Disordered" evidence="2">
    <location>
        <begin position="103"/>
        <end position="178"/>
    </location>
</feature>
<dbReference type="Proteomes" id="UP001652660">
    <property type="component" value="Chromosome 10e"/>
</dbReference>
<dbReference type="InterPro" id="IPR018034">
    <property type="entry name" value="Kri1"/>
</dbReference>
<evidence type="ECO:0000256" key="2">
    <source>
        <dbReference type="SAM" id="MobiDB-lite"/>
    </source>
</evidence>
<dbReference type="AlphaFoldDB" id="A0A6P6ULQ2"/>
<protein>
    <submittedName>
        <fullName evidence="5">Protein kri1</fullName>
    </submittedName>
</protein>
<feature type="compositionally biased region" description="Acidic residues" evidence="2">
    <location>
        <begin position="108"/>
        <end position="120"/>
    </location>
</feature>
<sequence length="674" mass="78813">MGLKLFDSDSSSEDDEKLNRIEINQEFARRYEHNKKREDLQRLEELKKKGVIDSESDSEESSSEQEEEEENANLSKKKDLEFFDALIRVRNKDPILKDKEAKLFQSELDSENEEDDDNDNDGNGNSGSEEKGNKLKKDGKRKEKKKPMYLKDVASKQLIEEGPEFDDDDDEEKDNVDKKVVKSYAEEQEELRKAFLQAVEDAEAEEGDDGEEFLIEKRKRDGEDEESEEDVGFGEKLDEYFGGDEKLDEDMMFLKDYFRNRMWVGNGDHKKGVGDEEGLGVSADEEEIERQEDYERDYNFRFEENAGDRVMGHSRVVEGSVRKKTNARKVQRLRKEERMAQAEFERREELKHLKNVKKKEMMEKLRKLRKAAGIGDDGAWLLDEDDLEEEFNPDEYDKKMKEAFDDGYYKADDVDPEFGSDHGEDNNEFEKPDFAKEDELLGLPEGWDDIRNACNGFLSTRERILQLKTESGDNHEQSDEEDVRPEDGKRKKKRKRHASEVEKALRDEFLEEYYKLDYEDTIGDLKTKFHYREVPPNRYGLNPEEILVMDNKELNQYVPIKKLAPYREKEWKVPRIKAYQQRQRIKEVKANVSTVPKNHKLLSDSRNVNSAVSSAESEKPWPAESNGDTSKLSRRSKRRHRQAELKLSHSRLMAYGKIPSKTKSKKKSSVQDVA</sequence>
<evidence type="ECO:0000313" key="4">
    <source>
        <dbReference type="Proteomes" id="UP001652660"/>
    </source>
</evidence>
<feature type="region of interest" description="Disordered" evidence="2">
    <location>
        <begin position="590"/>
        <end position="674"/>
    </location>
</feature>
<feature type="region of interest" description="Disordered" evidence="2">
    <location>
        <begin position="34"/>
        <end position="76"/>
    </location>
</feature>
<dbReference type="GO" id="GO:0005730">
    <property type="term" value="C:nucleolus"/>
    <property type="evidence" value="ECO:0007669"/>
    <property type="project" value="TreeGrafter"/>
</dbReference>
<feature type="compositionally biased region" description="Basic residues" evidence="2">
    <location>
        <begin position="137"/>
        <end position="148"/>
    </location>
</feature>
<feature type="domain" description="Kri1-like C-terminal" evidence="3">
    <location>
        <begin position="507"/>
        <end position="591"/>
    </location>
</feature>
<dbReference type="PANTHER" id="PTHR14490:SF5">
    <property type="entry name" value="PROTEIN KRI1 HOMOLOG"/>
    <property type="match status" value="1"/>
</dbReference>
<feature type="compositionally biased region" description="Acidic residues" evidence="2">
    <location>
        <begin position="200"/>
        <end position="213"/>
    </location>
</feature>
<feature type="region of interest" description="Disordered" evidence="2">
    <location>
        <begin position="198"/>
        <end position="235"/>
    </location>
</feature>
<dbReference type="PANTHER" id="PTHR14490">
    <property type="entry name" value="ZINC FINGER, ZZ TYPE"/>
    <property type="match status" value="1"/>
</dbReference>
<reference evidence="5" key="2">
    <citation type="submission" date="2025-08" db="UniProtKB">
        <authorList>
            <consortium name="RefSeq"/>
        </authorList>
    </citation>
    <scope>IDENTIFICATION</scope>
    <source>
        <tissue evidence="5">Leaves</tissue>
    </source>
</reference>
<feature type="region of interest" description="Disordered" evidence="2">
    <location>
        <begin position="269"/>
        <end position="290"/>
    </location>
</feature>
<feature type="compositionally biased region" description="Acidic residues" evidence="2">
    <location>
        <begin position="275"/>
        <end position="290"/>
    </location>
</feature>
<feature type="compositionally biased region" description="Acidic residues" evidence="2">
    <location>
        <begin position="161"/>
        <end position="174"/>
    </location>
</feature>
<comment type="similarity">
    <text evidence="1">Belongs to the KRI1 family.</text>
</comment>
<evidence type="ECO:0000259" key="3">
    <source>
        <dbReference type="Pfam" id="PF12936"/>
    </source>
</evidence>
<gene>
    <name evidence="5" type="primary">LOC113712277</name>
</gene>